<protein>
    <submittedName>
        <fullName evidence="2">Uncharacterized protein</fullName>
    </submittedName>
</protein>
<organism evidence="2 3">
    <name type="scientific">Datura stramonium</name>
    <name type="common">Jimsonweed</name>
    <name type="synonym">Common thornapple</name>
    <dbReference type="NCBI Taxonomy" id="4076"/>
    <lineage>
        <taxon>Eukaryota</taxon>
        <taxon>Viridiplantae</taxon>
        <taxon>Streptophyta</taxon>
        <taxon>Embryophyta</taxon>
        <taxon>Tracheophyta</taxon>
        <taxon>Spermatophyta</taxon>
        <taxon>Magnoliopsida</taxon>
        <taxon>eudicotyledons</taxon>
        <taxon>Gunneridae</taxon>
        <taxon>Pentapetalae</taxon>
        <taxon>asterids</taxon>
        <taxon>lamiids</taxon>
        <taxon>Solanales</taxon>
        <taxon>Solanaceae</taxon>
        <taxon>Solanoideae</taxon>
        <taxon>Datureae</taxon>
        <taxon>Datura</taxon>
    </lineage>
</organism>
<keyword evidence="3" id="KW-1185">Reference proteome</keyword>
<evidence type="ECO:0000313" key="3">
    <source>
        <dbReference type="Proteomes" id="UP000823775"/>
    </source>
</evidence>
<dbReference type="EMBL" id="JACEIK010000942">
    <property type="protein sequence ID" value="MCD7464122.1"/>
    <property type="molecule type" value="Genomic_DNA"/>
</dbReference>
<feature type="region of interest" description="Disordered" evidence="1">
    <location>
        <begin position="1"/>
        <end position="30"/>
    </location>
</feature>
<gene>
    <name evidence="2" type="ORF">HAX54_052166</name>
</gene>
<feature type="region of interest" description="Disordered" evidence="1">
    <location>
        <begin position="67"/>
        <end position="87"/>
    </location>
</feature>
<sequence>MGKRSRKPSLKALIAKEAQNSKEGQRGQKPGAAICEEIRQVEADPSKVRIGSTGSLAPSVLGCGEPFGPASGKRKSGSPLTSSERPAVIFNRTIMEKKGSKCSKKKYNKNGWT</sequence>
<feature type="non-terminal residue" evidence="2">
    <location>
        <position position="113"/>
    </location>
</feature>
<dbReference type="Proteomes" id="UP000823775">
    <property type="component" value="Unassembled WGS sequence"/>
</dbReference>
<proteinExistence type="predicted"/>
<evidence type="ECO:0000313" key="2">
    <source>
        <dbReference type="EMBL" id="MCD7464122.1"/>
    </source>
</evidence>
<comment type="caution">
    <text evidence="2">The sequence shown here is derived from an EMBL/GenBank/DDBJ whole genome shotgun (WGS) entry which is preliminary data.</text>
</comment>
<evidence type="ECO:0000256" key="1">
    <source>
        <dbReference type="SAM" id="MobiDB-lite"/>
    </source>
</evidence>
<accession>A0ABS8SYI9</accession>
<reference evidence="2 3" key="1">
    <citation type="journal article" date="2021" name="BMC Genomics">
        <title>Datura genome reveals duplications of psychoactive alkaloid biosynthetic genes and high mutation rate following tissue culture.</title>
        <authorList>
            <person name="Rajewski A."/>
            <person name="Carter-House D."/>
            <person name="Stajich J."/>
            <person name="Litt A."/>
        </authorList>
    </citation>
    <scope>NUCLEOTIDE SEQUENCE [LARGE SCALE GENOMIC DNA]</scope>
    <source>
        <strain evidence="2">AR-01</strain>
    </source>
</reference>
<name>A0ABS8SYI9_DATST</name>